<name>A0A4P7B3V7_ACIHA</name>
<dbReference type="AlphaFoldDB" id="A0A4P7B3V7"/>
<evidence type="ECO:0000313" key="1">
    <source>
        <dbReference type="EMBL" id="QBQ15598.1"/>
    </source>
</evidence>
<accession>A0A4P7B3V7</accession>
<organism evidence="1 2">
    <name type="scientific">Acinetobacter haemolyticus</name>
    <dbReference type="NCBI Taxonomy" id="29430"/>
    <lineage>
        <taxon>Bacteria</taxon>
        <taxon>Pseudomonadati</taxon>
        <taxon>Pseudomonadota</taxon>
        <taxon>Gammaproteobacteria</taxon>
        <taxon>Moraxellales</taxon>
        <taxon>Moraxellaceae</taxon>
        <taxon>Acinetobacter</taxon>
    </lineage>
</organism>
<protein>
    <submittedName>
        <fullName evidence="1">Uncharacterized protein</fullName>
    </submittedName>
</protein>
<evidence type="ECO:0000313" key="2">
    <source>
        <dbReference type="Proteomes" id="UP000294395"/>
    </source>
</evidence>
<gene>
    <name evidence="1" type="ORF">AHTJR_04620</name>
</gene>
<reference evidence="1 2" key="1">
    <citation type="submission" date="2019-03" db="EMBL/GenBank/DDBJ databases">
        <title>Complete genome sequence of two outbreak-associated Acinetobacter haemolyticus strains.</title>
        <authorList>
            <person name="Bai L."/>
            <person name="Zhang S.-C."/>
            <person name="Deng Y."/>
            <person name="Song C.-C."/>
            <person name="Kang G.-B."/>
            <person name="Dong Y."/>
            <person name="Wang Y."/>
            <person name="Gao F."/>
            <person name="Huang H."/>
        </authorList>
    </citation>
    <scope>NUCLEOTIDE SEQUENCE [LARGE SCALE GENOMIC DNA]</scope>
    <source>
        <strain evidence="1 2">TJR01</strain>
    </source>
</reference>
<dbReference type="Proteomes" id="UP000294395">
    <property type="component" value="Chromosome"/>
</dbReference>
<dbReference type="EMBL" id="CP038009">
    <property type="protein sequence ID" value="QBQ15598.1"/>
    <property type="molecule type" value="Genomic_DNA"/>
</dbReference>
<dbReference type="RefSeq" id="WP_134251746.1">
    <property type="nucleotide sequence ID" value="NZ_CP038009.1"/>
</dbReference>
<proteinExistence type="predicted"/>
<sequence>MSNLGFGFTVDGNAFKDSPRARTRFFDANKKAKRFIKLRNTYKAPDFGRMLLDLRNLDFSHEKIAMLLRVSGSTTVSAWATGTRPFFENGEQLIMLWQEQTGIERFPREGEQLTYRYKIGQLDIFEDGGLCDQVLEELNMTSRDKEQSQ</sequence>